<reference evidence="2 3" key="1">
    <citation type="journal article" date="2018" name="J. Allergy Clin. Immunol.">
        <title>High-quality assembly of Dermatophagoides pteronyssinus genome and transcriptome reveals a wide range of novel allergens.</title>
        <authorList>
            <person name="Liu X.Y."/>
            <person name="Yang K.Y."/>
            <person name="Wang M.Q."/>
            <person name="Kwok J.S."/>
            <person name="Zeng X."/>
            <person name="Yang Z."/>
            <person name="Xiao X.J."/>
            <person name="Lau C.P."/>
            <person name="Li Y."/>
            <person name="Huang Z.M."/>
            <person name="Ba J.G."/>
            <person name="Yim A.K."/>
            <person name="Ouyang C.Y."/>
            <person name="Ngai S.M."/>
            <person name="Chan T.F."/>
            <person name="Leung E.L."/>
            <person name="Liu L."/>
            <person name="Liu Z.G."/>
            <person name="Tsui S.K."/>
        </authorList>
    </citation>
    <scope>NUCLEOTIDE SEQUENCE [LARGE SCALE GENOMIC DNA]</scope>
    <source>
        <strain evidence="2">Derp</strain>
    </source>
</reference>
<accession>A0ABQ8ITL4</accession>
<keyword evidence="3" id="KW-1185">Reference proteome</keyword>
<feature type="signal peptide" evidence="1">
    <location>
        <begin position="1"/>
        <end position="18"/>
    </location>
</feature>
<reference evidence="2 3" key="2">
    <citation type="journal article" date="2022" name="Mol. Biol. Evol.">
        <title>Comparative Genomics Reveals Insights into the Divergent Evolution of Astigmatic Mites and Household Pest Adaptations.</title>
        <authorList>
            <person name="Xiong Q."/>
            <person name="Wan A.T."/>
            <person name="Liu X."/>
            <person name="Fung C.S."/>
            <person name="Xiao X."/>
            <person name="Malainual N."/>
            <person name="Hou J."/>
            <person name="Wang L."/>
            <person name="Wang M."/>
            <person name="Yang K.Y."/>
            <person name="Cui Y."/>
            <person name="Leung E.L."/>
            <person name="Nong W."/>
            <person name="Shin S.K."/>
            <person name="Au S.W."/>
            <person name="Jeong K.Y."/>
            <person name="Chew F.T."/>
            <person name="Hui J.H."/>
            <person name="Leung T.F."/>
            <person name="Tungtrongchitr A."/>
            <person name="Zhong N."/>
            <person name="Liu Z."/>
            <person name="Tsui S.K."/>
        </authorList>
    </citation>
    <scope>NUCLEOTIDE SEQUENCE [LARGE SCALE GENOMIC DNA]</scope>
    <source>
        <strain evidence="2">Derp</strain>
    </source>
</reference>
<evidence type="ECO:0008006" key="4">
    <source>
        <dbReference type="Google" id="ProtNLM"/>
    </source>
</evidence>
<keyword evidence="1" id="KW-0732">Signal</keyword>
<proteinExistence type="predicted"/>
<feature type="chain" id="PRO_5045123453" description="Secreted protein" evidence="1">
    <location>
        <begin position="19"/>
        <end position="73"/>
    </location>
</feature>
<dbReference type="EMBL" id="NJHN03000120">
    <property type="protein sequence ID" value="KAH9413582.1"/>
    <property type="molecule type" value="Genomic_DNA"/>
</dbReference>
<comment type="caution">
    <text evidence="2">The sequence shown here is derived from an EMBL/GenBank/DDBJ whole genome shotgun (WGS) entry which is preliminary data.</text>
</comment>
<evidence type="ECO:0000313" key="2">
    <source>
        <dbReference type="EMBL" id="KAH9413582.1"/>
    </source>
</evidence>
<evidence type="ECO:0000313" key="3">
    <source>
        <dbReference type="Proteomes" id="UP000887458"/>
    </source>
</evidence>
<gene>
    <name evidence="2" type="ORF">DERP_009283</name>
</gene>
<dbReference type="Proteomes" id="UP000887458">
    <property type="component" value="Unassembled WGS sequence"/>
</dbReference>
<evidence type="ECO:0000256" key="1">
    <source>
        <dbReference type="SAM" id="SignalP"/>
    </source>
</evidence>
<name>A0ABQ8ITL4_DERPT</name>
<organism evidence="2 3">
    <name type="scientific">Dermatophagoides pteronyssinus</name>
    <name type="common">European house dust mite</name>
    <dbReference type="NCBI Taxonomy" id="6956"/>
    <lineage>
        <taxon>Eukaryota</taxon>
        <taxon>Metazoa</taxon>
        <taxon>Ecdysozoa</taxon>
        <taxon>Arthropoda</taxon>
        <taxon>Chelicerata</taxon>
        <taxon>Arachnida</taxon>
        <taxon>Acari</taxon>
        <taxon>Acariformes</taxon>
        <taxon>Sarcoptiformes</taxon>
        <taxon>Astigmata</taxon>
        <taxon>Psoroptidia</taxon>
        <taxon>Analgoidea</taxon>
        <taxon>Pyroglyphidae</taxon>
        <taxon>Dermatophagoidinae</taxon>
        <taxon>Dermatophagoides</taxon>
    </lineage>
</organism>
<sequence>MLVHIFFVLFLRIKQEVAMSSFFMITNKTISFRMFTNSNFLFCKLPFGCPLSCVNGSGLFCLSSSLLSFCSRN</sequence>
<protein>
    <recommendedName>
        <fullName evidence="4">Secreted protein</fullName>
    </recommendedName>
</protein>